<proteinExistence type="predicted"/>
<dbReference type="Proteomes" id="UP000645865">
    <property type="component" value="Unassembled WGS sequence"/>
</dbReference>
<dbReference type="InterPro" id="IPR021365">
    <property type="entry name" value="DUF2891"/>
</dbReference>
<accession>A0A8I1E8E3</accession>
<name>A0A8I1E8E3_9PSED</name>
<dbReference type="RefSeq" id="WP_198712519.1">
    <property type="nucleotide sequence ID" value="NZ_JAEILH010000040.1"/>
</dbReference>
<dbReference type="EMBL" id="JAEILH010000040">
    <property type="protein sequence ID" value="MBI6626679.1"/>
    <property type="molecule type" value="Genomic_DNA"/>
</dbReference>
<protein>
    <submittedName>
        <fullName evidence="1">DUF2891 domain-containing protein</fullName>
    </submittedName>
</protein>
<organism evidence="1 2">
    <name type="scientific">Pseudomonas rhodesiae</name>
    <dbReference type="NCBI Taxonomy" id="76760"/>
    <lineage>
        <taxon>Bacteria</taxon>
        <taxon>Pseudomonadati</taxon>
        <taxon>Pseudomonadota</taxon>
        <taxon>Gammaproteobacteria</taxon>
        <taxon>Pseudomonadales</taxon>
        <taxon>Pseudomonadaceae</taxon>
        <taxon>Pseudomonas</taxon>
    </lineage>
</organism>
<dbReference type="AlphaFoldDB" id="A0A8I1E8E3"/>
<gene>
    <name evidence="1" type="ORF">YA0853_23900</name>
</gene>
<dbReference type="Pfam" id="PF11199">
    <property type="entry name" value="DUF2891"/>
    <property type="match status" value="1"/>
</dbReference>
<comment type="caution">
    <text evidence="1">The sequence shown here is derived from an EMBL/GenBank/DDBJ whole genome shotgun (WGS) entry which is preliminary data.</text>
</comment>
<evidence type="ECO:0000313" key="2">
    <source>
        <dbReference type="Proteomes" id="UP000645865"/>
    </source>
</evidence>
<reference evidence="1" key="1">
    <citation type="submission" date="2020-12" db="EMBL/GenBank/DDBJ databases">
        <title>Comparative genomic insights into the epidemiology and virulence of plant pathogenic Pseudomonads from Turkey.</title>
        <authorList>
            <person name="Dillon M."/>
            <person name="Ruiz-Bedoya T."/>
            <person name="Bendalovic-Torma C."/>
            <person name="Guttman K.M."/>
            <person name="Kwak H."/>
            <person name="Middleton M.A."/>
            <person name="Wang P.W."/>
            <person name="Horuz S."/>
            <person name="Aysan Y."/>
            <person name="Guttman D.S."/>
        </authorList>
    </citation>
    <scope>NUCLEOTIDE SEQUENCE</scope>
    <source>
        <strain evidence="1">S5_IA_3a</strain>
    </source>
</reference>
<evidence type="ECO:0000313" key="1">
    <source>
        <dbReference type="EMBL" id="MBI6626679.1"/>
    </source>
</evidence>
<sequence length="332" mass="38295">MNDIAIEHIVSGTLLHLCREYPHFLSRVFESVEDLQSPRQVHPVFYGSFDWHSSVHSHWLLLRALDRVPDGAHARTIVKHFNDHFTPVAVEGECAFFRRSDQAGFERPYGWAWLLRLSAQLKTSSLPQAGRWYATLAPLAELVVRRLVDYLPKLAYPIQTGQHNNTAFTLLLGLDYARALGDDPLERILSEHAISYFAQGPVYPEYEPGGEDFLSPTWQRALLMQRVLEPADYHAWLSSLLPLSEQARHPRLFIPVQVTDRRDERLAHLDGLNFSRAWCMREIARSFPSNSQEYHLLTHSARQHVQASQPHIYDHYMGGHWLATYLFLALDI</sequence>